<dbReference type="InterPro" id="IPR011010">
    <property type="entry name" value="DNA_brk_join_enz"/>
</dbReference>
<evidence type="ECO:0000259" key="2">
    <source>
        <dbReference type="PROSITE" id="PS51898"/>
    </source>
</evidence>
<keyword evidence="4" id="KW-1185">Reference proteome</keyword>
<protein>
    <submittedName>
        <fullName evidence="3">Site-specific recombinase XerD</fullName>
    </submittedName>
</protein>
<gene>
    <name evidence="3" type="ORF">J2Z31_005919</name>
</gene>
<dbReference type="InterPro" id="IPR002104">
    <property type="entry name" value="Integrase_catalytic"/>
</dbReference>
<evidence type="ECO:0000313" key="3">
    <source>
        <dbReference type="EMBL" id="MBP2239372.1"/>
    </source>
</evidence>
<name>A0ABS4RC09_9HYPH</name>
<dbReference type="InterPro" id="IPR013762">
    <property type="entry name" value="Integrase-like_cat_sf"/>
</dbReference>
<dbReference type="EMBL" id="JAGILA010000013">
    <property type="protein sequence ID" value="MBP2239372.1"/>
    <property type="molecule type" value="Genomic_DNA"/>
</dbReference>
<dbReference type="RefSeq" id="WP_268828542.1">
    <property type="nucleotide sequence ID" value="NZ_JAGILA010000013.1"/>
</dbReference>
<dbReference type="Proteomes" id="UP000730739">
    <property type="component" value="Unassembled WGS sequence"/>
</dbReference>
<keyword evidence="1" id="KW-0233">DNA recombination</keyword>
<evidence type="ECO:0000256" key="1">
    <source>
        <dbReference type="ARBA" id="ARBA00023172"/>
    </source>
</evidence>
<reference evidence="3 4" key="1">
    <citation type="submission" date="2021-03" db="EMBL/GenBank/DDBJ databases">
        <title>Genomic Encyclopedia of Type Strains, Phase IV (KMG-IV): sequencing the most valuable type-strain genomes for metagenomic binning, comparative biology and taxonomic classification.</title>
        <authorList>
            <person name="Goeker M."/>
        </authorList>
    </citation>
    <scope>NUCLEOTIDE SEQUENCE [LARGE SCALE GENOMIC DNA]</scope>
    <source>
        <strain evidence="3 4">DSM 13372</strain>
    </source>
</reference>
<organism evidence="3 4">
    <name type="scientific">Sinorhizobium kostiense</name>
    <dbReference type="NCBI Taxonomy" id="76747"/>
    <lineage>
        <taxon>Bacteria</taxon>
        <taxon>Pseudomonadati</taxon>
        <taxon>Pseudomonadota</taxon>
        <taxon>Alphaproteobacteria</taxon>
        <taxon>Hyphomicrobiales</taxon>
        <taxon>Rhizobiaceae</taxon>
        <taxon>Sinorhizobium/Ensifer group</taxon>
        <taxon>Sinorhizobium</taxon>
    </lineage>
</organism>
<dbReference type="Pfam" id="PF00589">
    <property type="entry name" value="Phage_integrase"/>
    <property type="match status" value="1"/>
</dbReference>
<dbReference type="SUPFAM" id="SSF56349">
    <property type="entry name" value="DNA breaking-rejoining enzymes"/>
    <property type="match status" value="1"/>
</dbReference>
<feature type="domain" description="Tyr recombinase" evidence="2">
    <location>
        <begin position="1"/>
        <end position="52"/>
    </location>
</feature>
<sequence length="77" mass="8544">MSPHIFRHSLAMKLLRSGVDLLTIQAWLGHAQVATTHRYAAADVEMMRKGLEKAGISGDLGVRFRPNDAFLQLLNSI</sequence>
<dbReference type="Gene3D" id="1.10.443.10">
    <property type="entry name" value="Intergrase catalytic core"/>
    <property type="match status" value="1"/>
</dbReference>
<dbReference type="PROSITE" id="PS51898">
    <property type="entry name" value="TYR_RECOMBINASE"/>
    <property type="match status" value="1"/>
</dbReference>
<proteinExistence type="predicted"/>
<evidence type="ECO:0000313" key="4">
    <source>
        <dbReference type="Proteomes" id="UP000730739"/>
    </source>
</evidence>
<comment type="caution">
    <text evidence="3">The sequence shown here is derived from an EMBL/GenBank/DDBJ whole genome shotgun (WGS) entry which is preliminary data.</text>
</comment>
<accession>A0ABS4RC09</accession>